<dbReference type="PANTHER" id="PTHR30273">
    <property type="entry name" value="PERIPLASMIC SIGNAL SENSOR AND SIGMA FACTOR ACTIVATOR FECR-RELATED"/>
    <property type="match status" value="1"/>
</dbReference>
<sequence>MSTIDQEALAWVIHQSSRALDKSELQALDAWLAGDIRHQGAYLRARAINLALDRATMQESLRPARQRLKEELSVTPWIPAPDRRAFLAFGGVTAGVAALALARLIPTFSDKTVLTTAKGEFRKVPLEDRSVADINSGSHVEVRMTRQKRQVVLKTGEVWVEVAKDKAKPFIVEAGEVRVRAVGTAFGVRRYRNGAEVLVTEGTVEIWSNEGTARKRLLKAGERAYVADFASNISVDRQPKEVERKLAWREGKLVFNNQTLSEAVADFNRYSLKKIIIVDPNLMNKKLVGQYQIDAPELFAQDVSAFLDVPFKVTAENIMIGDASRA</sequence>
<gene>
    <name evidence="3" type="ORF">GM676_00445</name>
</gene>
<keyword evidence="4" id="KW-1185">Reference proteome</keyword>
<dbReference type="EMBL" id="WNKY01000001">
    <property type="protein sequence ID" value="MTV36052.1"/>
    <property type="molecule type" value="Genomic_DNA"/>
</dbReference>
<dbReference type="InterPro" id="IPR006860">
    <property type="entry name" value="FecR"/>
</dbReference>
<dbReference type="PIRSF" id="PIRSF018266">
    <property type="entry name" value="FecR"/>
    <property type="match status" value="1"/>
</dbReference>
<evidence type="ECO:0000259" key="2">
    <source>
        <dbReference type="Pfam" id="PF16220"/>
    </source>
</evidence>
<dbReference type="Pfam" id="PF04773">
    <property type="entry name" value="FecR"/>
    <property type="match status" value="1"/>
</dbReference>
<proteinExistence type="predicted"/>
<evidence type="ECO:0000313" key="4">
    <source>
        <dbReference type="Proteomes" id="UP000475582"/>
    </source>
</evidence>
<accession>A0A6L6PAR6</accession>
<evidence type="ECO:0000313" key="3">
    <source>
        <dbReference type="EMBL" id="MTV36052.1"/>
    </source>
</evidence>
<feature type="domain" description="FecR N-terminal" evidence="2">
    <location>
        <begin position="6"/>
        <end position="47"/>
    </location>
</feature>
<dbReference type="Proteomes" id="UP000475582">
    <property type="component" value="Unassembled WGS sequence"/>
</dbReference>
<protein>
    <submittedName>
        <fullName evidence="3">DUF4974 domain-containing protein</fullName>
    </submittedName>
</protein>
<dbReference type="Gene3D" id="2.60.120.1440">
    <property type="match status" value="1"/>
</dbReference>
<dbReference type="PANTHER" id="PTHR30273:SF2">
    <property type="entry name" value="PROTEIN FECR"/>
    <property type="match status" value="1"/>
</dbReference>
<name>A0A6L6PAR6_9BURK</name>
<comment type="caution">
    <text evidence="3">The sequence shown here is derived from an EMBL/GenBank/DDBJ whole genome shotgun (WGS) entry which is preliminary data.</text>
</comment>
<dbReference type="OrthoDB" id="1100567at2"/>
<feature type="domain" description="FecR protein" evidence="1">
    <location>
        <begin position="113"/>
        <end position="205"/>
    </location>
</feature>
<dbReference type="InterPro" id="IPR012373">
    <property type="entry name" value="Ferrdict_sens_TM"/>
</dbReference>
<evidence type="ECO:0000259" key="1">
    <source>
        <dbReference type="Pfam" id="PF04773"/>
    </source>
</evidence>
<dbReference type="Pfam" id="PF16220">
    <property type="entry name" value="DUF4880"/>
    <property type="match status" value="1"/>
</dbReference>
<dbReference type="AlphaFoldDB" id="A0A6L6PAR6"/>
<dbReference type="InterPro" id="IPR032623">
    <property type="entry name" value="FecR_N"/>
</dbReference>
<dbReference type="RefSeq" id="WP_155461414.1">
    <property type="nucleotide sequence ID" value="NZ_WNKY01000001.1"/>
</dbReference>
<organism evidence="3 4">
    <name type="scientific">Duganella radicis</name>
    <dbReference type="NCBI Taxonomy" id="551988"/>
    <lineage>
        <taxon>Bacteria</taxon>
        <taxon>Pseudomonadati</taxon>
        <taxon>Pseudomonadota</taxon>
        <taxon>Betaproteobacteria</taxon>
        <taxon>Burkholderiales</taxon>
        <taxon>Oxalobacteraceae</taxon>
        <taxon>Telluria group</taxon>
        <taxon>Duganella</taxon>
    </lineage>
</organism>
<dbReference type="GO" id="GO:0016989">
    <property type="term" value="F:sigma factor antagonist activity"/>
    <property type="evidence" value="ECO:0007669"/>
    <property type="project" value="TreeGrafter"/>
</dbReference>
<reference evidence="3 4" key="1">
    <citation type="submission" date="2019-11" db="EMBL/GenBank/DDBJ databases">
        <title>Type strains purchased from KCTC, JCM and DSMZ.</title>
        <authorList>
            <person name="Lu H."/>
        </authorList>
    </citation>
    <scope>NUCLEOTIDE SEQUENCE [LARGE SCALE GENOMIC DNA]</scope>
    <source>
        <strain evidence="3 4">KCTC 22382</strain>
    </source>
</reference>
<dbReference type="Gene3D" id="3.55.50.30">
    <property type="match status" value="1"/>
</dbReference>